<evidence type="ECO:0000313" key="2">
    <source>
        <dbReference type="EMBL" id="MBF9223775.1"/>
    </source>
</evidence>
<gene>
    <name evidence="2" type="ORF">I2H31_21920</name>
</gene>
<feature type="domain" description="Double-GTPase 2" evidence="1">
    <location>
        <begin position="2"/>
        <end position="202"/>
    </location>
</feature>
<reference evidence="2 3" key="1">
    <citation type="submission" date="2020-11" db="EMBL/GenBank/DDBJ databases">
        <authorList>
            <person name="Kim M.K."/>
        </authorList>
    </citation>
    <scope>NUCLEOTIDE SEQUENCE [LARGE SCALE GENOMIC DNA]</scope>
    <source>
        <strain evidence="2 3">BT662</strain>
    </source>
</reference>
<proteinExistence type="predicted"/>
<dbReference type="SUPFAM" id="SSF52540">
    <property type="entry name" value="P-loop containing nucleoside triphosphate hydrolases"/>
    <property type="match status" value="1"/>
</dbReference>
<dbReference type="InterPro" id="IPR027417">
    <property type="entry name" value="P-loop_NTPase"/>
</dbReference>
<sequence length="231" mass="26111">MLHTLLLHGHSLREHTFAGSLTLLGWEKLALALRFPKGQATDQPPTPADPDYYRLLHWALRRPADGRLLDVLFPDAAGEVFSQWAVDEQDSNAENVRWIYRHADAFFFFVDCEALAERRGAAVAPLADLASRLAQGLRGRPVLVVWSKADKLADVREAVKERMARQLMLVFGEVPHLYISKELDAQPDPKQLANLQAVDNLLARIAQRRPTVLELAPVGQRSDFFLRYRGQ</sequence>
<dbReference type="InterPro" id="IPR045528">
    <property type="entry name" value="DO-GTPase2"/>
</dbReference>
<organism evidence="2 3">
    <name type="scientific">Hymenobacter ruricola</name>
    <dbReference type="NCBI Taxonomy" id="2791023"/>
    <lineage>
        <taxon>Bacteria</taxon>
        <taxon>Pseudomonadati</taxon>
        <taxon>Bacteroidota</taxon>
        <taxon>Cytophagia</taxon>
        <taxon>Cytophagales</taxon>
        <taxon>Hymenobacteraceae</taxon>
        <taxon>Hymenobacter</taxon>
    </lineage>
</organism>
<evidence type="ECO:0000313" key="3">
    <source>
        <dbReference type="Proteomes" id="UP000618931"/>
    </source>
</evidence>
<dbReference type="EMBL" id="JADQDM010000018">
    <property type="protein sequence ID" value="MBF9223775.1"/>
    <property type="molecule type" value="Genomic_DNA"/>
</dbReference>
<evidence type="ECO:0000259" key="1">
    <source>
        <dbReference type="Pfam" id="PF19993"/>
    </source>
</evidence>
<keyword evidence="3" id="KW-1185">Reference proteome</keyword>
<name>A0ABS0IA17_9BACT</name>
<dbReference type="Proteomes" id="UP000618931">
    <property type="component" value="Unassembled WGS sequence"/>
</dbReference>
<accession>A0ABS0IA17</accession>
<dbReference type="Pfam" id="PF19993">
    <property type="entry name" value="DO-GTPase2"/>
    <property type="match status" value="1"/>
</dbReference>
<comment type="caution">
    <text evidence="2">The sequence shown here is derived from an EMBL/GenBank/DDBJ whole genome shotgun (WGS) entry which is preliminary data.</text>
</comment>
<protein>
    <recommendedName>
        <fullName evidence="1">Double-GTPase 2 domain-containing protein</fullName>
    </recommendedName>
</protein>
<dbReference type="CDD" id="cd00882">
    <property type="entry name" value="Ras_like_GTPase"/>
    <property type="match status" value="1"/>
</dbReference>